<organism evidence="5 6">
    <name type="scientific">Linnemannia hyalina</name>
    <dbReference type="NCBI Taxonomy" id="64524"/>
    <lineage>
        <taxon>Eukaryota</taxon>
        <taxon>Fungi</taxon>
        <taxon>Fungi incertae sedis</taxon>
        <taxon>Mucoromycota</taxon>
        <taxon>Mortierellomycotina</taxon>
        <taxon>Mortierellomycetes</taxon>
        <taxon>Mortierellales</taxon>
        <taxon>Mortierellaceae</taxon>
        <taxon>Linnemannia</taxon>
    </lineage>
</organism>
<evidence type="ECO:0000256" key="4">
    <source>
        <dbReference type="SAM" id="Phobius"/>
    </source>
</evidence>
<evidence type="ECO:0000256" key="3">
    <source>
        <dbReference type="SAM" id="MobiDB-lite"/>
    </source>
</evidence>
<evidence type="ECO:0000256" key="1">
    <source>
        <dbReference type="ARBA" id="ARBA00022441"/>
    </source>
</evidence>
<reference evidence="5" key="1">
    <citation type="submission" date="2021-06" db="EMBL/GenBank/DDBJ databases">
        <title>Genome Sequence of Mortierella hyaline Strain SCG-10, a Cold-Adapted, Nitrate-Reducing Fungus Isolated from Soil in Minnesota, USA.</title>
        <authorList>
            <person name="Aldossari N."/>
        </authorList>
    </citation>
    <scope>NUCLEOTIDE SEQUENCE</scope>
    <source>
        <strain evidence="5">SCG-10</strain>
    </source>
</reference>
<keyword evidence="2" id="KW-0677">Repeat</keyword>
<comment type="caution">
    <text evidence="5">The sequence shown here is derived from an EMBL/GenBank/DDBJ whole genome shotgun (WGS) entry which is preliminary data.</text>
</comment>
<evidence type="ECO:0000313" key="6">
    <source>
        <dbReference type="Proteomes" id="UP000707451"/>
    </source>
</evidence>
<dbReference type="AlphaFoldDB" id="A0A9P7Y5L5"/>
<keyword evidence="4" id="KW-0812">Transmembrane</keyword>
<protein>
    <submittedName>
        <fullName evidence="5">Adagio protein 3</fullName>
    </submittedName>
</protein>
<feature type="transmembrane region" description="Helical" evidence="4">
    <location>
        <begin position="334"/>
        <end position="359"/>
    </location>
</feature>
<sequence>MTSLKPRWFHASTLLNTTLYITGGTTKDSAGLESILGETIALDFSQSWPVDRPMIFTALPQLTIPLTGHSMSVVPSLNHILVVGGESTGNQTLEYILLLDPLASGGTTAVAAAGAGATAAPPVNGTIPTIVSSLVTLNPSSEFAPQISAPVSVAPSAPALARHTMTLTTDGRAIILGGINPQGLLVNLTSAHVMDTQSAEASWKEVPLLGKPPDPRMAFSTVMVNSTTLLLYGGTDDFKSAFWVTFYLDLPTWTWSSPGAKGTIPRRWGHTATMVGKTMVVMFGLSSHQTPDSTPVVLLDTTTNTWISRYTPSDQMVNPGNNNDPTGGGKKSGLSLIAVLGIGFVFTAGLVIGVFCLLVRQKKRRTRNTLARENMRHQVPRDAIRKQQRGGANPTWGILGRAATRLGFGSSSGTGGAGGYRPESRRLSAISPQEHPMSIAAQMTQLGHSPSSLGYPEMVVEHGTGMVPVSSYVYPNQPLADSEFLARPAPTAARVRMSGQGRSVFARARRDEEDGYGALVVYHELSPAQKEALSLSQGK</sequence>
<keyword evidence="4" id="KW-1133">Transmembrane helix</keyword>
<dbReference type="OrthoDB" id="432528at2759"/>
<feature type="region of interest" description="Disordered" evidence="3">
    <location>
        <begin position="310"/>
        <end position="329"/>
    </location>
</feature>
<name>A0A9P7Y5L5_9FUNG</name>
<evidence type="ECO:0000313" key="5">
    <source>
        <dbReference type="EMBL" id="KAG9073221.1"/>
    </source>
</evidence>
<keyword evidence="4" id="KW-0472">Membrane</keyword>
<dbReference type="EMBL" id="JAHRHY010000001">
    <property type="protein sequence ID" value="KAG9073221.1"/>
    <property type="molecule type" value="Genomic_DNA"/>
</dbReference>
<proteinExistence type="predicted"/>
<dbReference type="InterPro" id="IPR015915">
    <property type="entry name" value="Kelch-typ_b-propeller"/>
</dbReference>
<evidence type="ECO:0000256" key="2">
    <source>
        <dbReference type="ARBA" id="ARBA00022737"/>
    </source>
</evidence>
<dbReference type="PANTHER" id="PTHR46093:SF3">
    <property type="entry name" value="ACYL-COA-BINDING DOMAIN-CONTAINING PROTEIN 4"/>
    <property type="match status" value="1"/>
</dbReference>
<keyword evidence="1" id="KW-0880">Kelch repeat</keyword>
<dbReference type="Proteomes" id="UP000707451">
    <property type="component" value="Unassembled WGS sequence"/>
</dbReference>
<gene>
    <name evidence="5" type="primary">FKF1</name>
    <name evidence="5" type="ORF">KI688_001012</name>
</gene>
<accession>A0A9P7Y5L5</accession>
<dbReference type="PANTHER" id="PTHR46093">
    <property type="entry name" value="ACYL-COA-BINDING DOMAIN-CONTAINING PROTEIN 5"/>
    <property type="match status" value="1"/>
</dbReference>
<dbReference type="Pfam" id="PF24681">
    <property type="entry name" value="Kelch_KLHDC2_KLHL20_DRC7"/>
    <property type="match status" value="1"/>
</dbReference>
<dbReference type="SUPFAM" id="SSF117281">
    <property type="entry name" value="Kelch motif"/>
    <property type="match status" value="2"/>
</dbReference>
<keyword evidence="6" id="KW-1185">Reference proteome</keyword>
<dbReference type="Gene3D" id="2.120.10.80">
    <property type="entry name" value="Kelch-type beta propeller"/>
    <property type="match status" value="2"/>
</dbReference>